<reference evidence="1 2" key="1">
    <citation type="submission" date="2021-06" db="EMBL/GenBank/DDBJ databases">
        <authorList>
            <person name="Sun Q."/>
            <person name="Li D."/>
        </authorList>
    </citation>
    <scope>NUCLEOTIDE SEQUENCE [LARGE SCALE GENOMIC DNA]</scope>
    <source>
        <strain evidence="1 2">MSJ-11</strain>
    </source>
</reference>
<keyword evidence="1" id="KW-0255">Endonuclease</keyword>
<proteinExistence type="predicted"/>
<keyword evidence="1" id="KW-0378">Hydrolase</keyword>
<accession>A0ABS6EJM3</accession>
<keyword evidence="1" id="KW-0540">Nuclease</keyword>
<keyword evidence="2" id="KW-1185">Reference proteome</keyword>
<dbReference type="GO" id="GO:0004519">
    <property type="term" value="F:endonuclease activity"/>
    <property type="evidence" value="ECO:0007669"/>
    <property type="project" value="UniProtKB-KW"/>
</dbReference>
<evidence type="ECO:0000313" key="2">
    <source>
        <dbReference type="Proteomes" id="UP000726170"/>
    </source>
</evidence>
<dbReference type="EMBL" id="JAHLQF010000003">
    <property type="protein sequence ID" value="MBU5485408.1"/>
    <property type="molecule type" value="Genomic_DNA"/>
</dbReference>
<comment type="caution">
    <text evidence="1">The sequence shown here is derived from an EMBL/GenBank/DDBJ whole genome shotgun (WGS) entry which is preliminary data.</text>
</comment>
<evidence type="ECO:0000313" key="1">
    <source>
        <dbReference type="EMBL" id="MBU5485408.1"/>
    </source>
</evidence>
<dbReference type="Proteomes" id="UP000726170">
    <property type="component" value="Unassembled WGS sequence"/>
</dbReference>
<gene>
    <name evidence="1" type="ORF">KQI86_13880</name>
</gene>
<protein>
    <submittedName>
        <fullName evidence="1">HNH endonuclease</fullName>
    </submittedName>
</protein>
<name>A0ABS6EJM3_9CLOT</name>
<sequence>MAKCEVCGRRAEIHHVVNRCQGGIDFNLNYKYLCSEHHRGDNGPHKNWKLDIQYKLEMQEHLWRTLYKEYYTLEEISEVLYINKNRVKKLMRSCKLYKEGYKKEDIIFKLMGNEKYNSYMLEKYDDDFIPLFVG</sequence>
<organism evidence="1 2">
    <name type="scientific">Clostridium mobile</name>
    <dbReference type="NCBI Taxonomy" id="2841512"/>
    <lineage>
        <taxon>Bacteria</taxon>
        <taxon>Bacillati</taxon>
        <taxon>Bacillota</taxon>
        <taxon>Clostridia</taxon>
        <taxon>Eubacteriales</taxon>
        <taxon>Clostridiaceae</taxon>
        <taxon>Clostridium</taxon>
    </lineage>
</organism>
<dbReference type="RefSeq" id="WP_216439956.1">
    <property type="nucleotide sequence ID" value="NZ_JAHLQF010000003.1"/>
</dbReference>